<accession>A0A1K2IXA3</accession>
<keyword evidence="4" id="KW-1133">Transmembrane helix</keyword>
<keyword evidence="3" id="KW-0804">Transcription</keyword>
<dbReference type="OrthoDB" id="9768806at2"/>
<dbReference type="InterPro" id="IPR028082">
    <property type="entry name" value="Peripla_BP_I"/>
</dbReference>
<dbReference type="PANTHER" id="PTHR30146:SF109">
    <property type="entry name" value="HTH-TYPE TRANSCRIPTIONAL REGULATOR GALS"/>
    <property type="match status" value="1"/>
</dbReference>
<gene>
    <name evidence="6" type="ORF">SAMN05216324_1278</name>
</gene>
<evidence type="ECO:0000313" key="7">
    <source>
        <dbReference type="Proteomes" id="UP000182034"/>
    </source>
</evidence>
<dbReference type="SMART" id="SM00354">
    <property type="entry name" value="HTH_LACI"/>
    <property type="match status" value="1"/>
</dbReference>
<organism evidence="6 7">
    <name type="scientific">Chryseobacterium limigenitum</name>
    <dbReference type="NCBI Taxonomy" id="1612149"/>
    <lineage>
        <taxon>Bacteria</taxon>
        <taxon>Pseudomonadati</taxon>
        <taxon>Bacteroidota</taxon>
        <taxon>Flavobacteriia</taxon>
        <taxon>Flavobacteriales</taxon>
        <taxon>Weeksellaceae</taxon>
        <taxon>Chryseobacterium group</taxon>
        <taxon>Chryseobacterium</taxon>
    </lineage>
</organism>
<dbReference type="Pfam" id="PF00356">
    <property type="entry name" value="LacI"/>
    <property type="match status" value="1"/>
</dbReference>
<dbReference type="Gene3D" id="3.40.50.2300">
    <property type="match status" value="2"/>
</dbReference>
<reference evidence="7" key="1">
    <citation type="submission" date="2016-10" db="EMBL/GenBank/DDBJ databases">
        <authorList>
            <person name="Varghese N."/>
            <person name="Submissions S."/>
        </authorList>
    </citation>
    <scope>NUCLEOTIDE SEQUENCE [LARGE SCALE GENOMIC DNA]</scope>
    <source>
        <strain evidence="7">SUR2</strain>
    </source>
</reference>
<evidence type="ECO:0000256" key="3">
    <source>
        <dbReference type="ARBA" id="ARBA00023163"/>
    </source>
</evidence>
<evidence type="ECO:0000259" key="5">
    <source>
        <dbReference type="PROSITE" id="PS50932"/>
    </source>
</evidence>
<dbReference type="Pfam" id="PF13407">
    <property type="entry name" value="Peripla_BP_4"/>
    <property type="match status" value="1"/>
</dbReference>
<sequence>MRQLQMRRTTLKDLAEMLQISTSTVSRALKDHPDISSAVKMKVKEAAETFNYVPNDFAVNFRKKSSKVIGLIVPEITMFFIPSIIKGISSVLNKEGYHFFILSSNDSFETEKEHIETCINSRVDGILISLTNETKDCDHLKKLKEMEIPTIIFDKTVPQNIFESVIFDNIKNAELCAEKLIDQGCKNILAIFGDENLEITQSRLISFKSSINQVPEINLSIIFCKSANLVKEKLDLLLDDDSIDGFFAMSDETLMGLHSSLIKRSLNNTNRKVVAISEGTLPKYLDETYEYQINDGYEMGTFAAIQLLTSIKKEASGTHETETAIHQI</sequence>
<feature type="transmembrane region" description="Helical" evidence="4">
    <location>
        <begin position="68"/>
        <end position="85"/>
    </location>
</feature>
<keyword evidence="4" id="KW-0472">Membrane</keyword>
<keyword evidence="2" id="KW-0238">DNA-binding</keyword>
<dbReference type="SUPFAM" id="SSF47413">
    <property type="entry name" value="lambda repressor-like DNA-binding domains"/>
    <property type="match status" value="1"/>
</dbReference>
<feature type="domain" description="HTH lacI-type" evidence="5">
    <location>
        <begin position="9"/>
        <end position="63"/>
    </location>
</feature>
<keyword evidence="7" id="KW-1185">Reference proteome</keyword>
<dbReference type="InterPro" id="IPR000843">
    <property type="entry name" value="HTH_LacI"/>
</dbReference>
<evidence type="ECO:0000256" key="2">
    <source>
        <dbReference type="ARBA" id="ARBA00023125"/>
    </source>
</evidence>
<dbReference type="InterPro" id="IPR025997">
    <property type="entry name" value="SBP_2_dom"/>
</dbReference>
<dbReference type="CDD" id="cd06267">
    <property type="entry name" value="PBP1_LacI_sugar_binding-like"/>
    <property type="match status" value="1"/>
</dbReference>
<dbReference type="SUPFAM" id="SSF53822">
    <property type="entry name" value="Periplasmic binding protein-like I"/>
    <property type="match status" value="1"/>
</dbReference>
<protein>
    <submittedName>
        <fullName evidence="6">Transcriptional regulator, LacI family</fullName>
    </submittedName>
</protein>
<proteinExistence type="predicted"/>
<evidence type="ECO:0000256" key="4">
    <source>
        <dbReference type="SAM" id="Phobius"/>
    </source>
</evidence>
<dbReference type="Proteomes" id="UP000182034">
    <property type="component" value="Unassembled WGS sequence"/>
</dbReference>
<dbReference type="InterPro" id="IPR010982">
    <property type="entry name" value="Lambda_DNA-bd_dom_sf"/>
</dbReference>
<name>A0A1K2IXA3_9FLAO</name>
<keyword evidence="4" id="KW-0812">Transmembrane</keyword>
<dbReference type="GO" id="GO:0000976">
    <property type="term" value="F:transcription cis-regulatory region binding"/>
    <property type="evidence" value="ECO:0007669"/>
    <property type="project" value="TreeGrafter"/>
</dbReference>
<keyword evidence="1" id="KW-0805">Transcription regulation</keyword>
<dbReference type="GO" id="GO:0003700">
    <property type="term" value="F:DNA-binding transcription factor activity"/>
    <property type="evidence" value="ECO:0007669"/>
    <property type="project" value="TreeGrafter"/>
</dbReference>
<dbReference type="AlphaFoldDB" id="A0A1K2IXA3"/>
<evidence type="ECO:0000313" key="6">
    <source>
        <dbReference type="EMBL" id="SFZ96824.1"/>
    </source>
</evidence>
<dbReference type="PANTHER" id="PTHR30146">
    <property type="entry name" value="LACI-RELATED TRANSCRIPTIONAL REPRESSOR"/>
    <property type="match status" value="1"/>
</dbReference>
<dbReference type="Gene3D" id="1.10.260.40">
    <property type="entry name" value="lambda repressor-like DNA-binding domains"/>
    <property type="match status" value="1"/>
</dbReference>
<evidence type="ECO:0000256" key="1">
    <source>
        <dbReference type="ARBA" id="ARBA00023015"/>
    </source>
</evidence>
<dbReference type="PROSITE" id="PS50932">
    <property type="entry name" value="HTH_LACI_2"/>
    <property type="match status" value="1"/>
</dbReference>
<dbReference type="EMBL" id="FPKW01000027">
    <property type="protein sequence ID" value="SFZ96824.1"/>
    <property type="molecule type" value="Genomic_DNA"/>
</dbReference>
<dbReference type="STRING" id="1612149.SAMN05216324_1278"/>
<dbReference type="CDD" id="cd01392">
    <property type="entry name" value="HTH_LacI"/>
    <property type="match status" value="1"/>
</dbReference>